<name>A0A1H3TWT3_9PSEU</name>
<accession>A0A1H3TWT3</accession>
<protein>
    <recommendedName>
        <fullName evidence="3">Excreted virulence factor EspC, type VII ESX diderm</fullName>
    </recommendedName>
</protein>
<evidence type="ECO:0008006" key="3">
    <source>
        <dbReference type="Google" id="ProtNLM"/>
    </source>
</evidence>
<dbReference type="AlphaFoldDB" id="A0A1H3TWT3"/>
<gene>
    <name evidence="1" type="ORF">SAMN05216215_10943</name>
</gene>
<dbReference type="EMBL" id="FNOK01000094">
    <property type="protein sequence ID" value="SDZ54145.1"/>
    <property type="molecule type" value="Genomic_DNA"/>
</dbReference>
<dbReference type="STRING" id="418495.SAMN05216215_10943"/>
<reference evidence="2" key="1">
    <citation type="submission" date="2016-10" db="EMBL/GenBank/DDBJ databases">
        <authorList>
            <person name="Varghese N."/>
            <person name="Submissions S."/>
        </authorList>
    </citation>
    <scope>NUCLEOTIDE SEQUENCE [LARGE SCALE GENOMIC DNA]</scope>
    <source>
        <strain evidence="2">CGMCC 4.3530</strain>
    </source>
</reference>
<proteinExistence type="predicted"/>
<keyword evidence="2" id="KW-1185">Reference proteome</keyword>
<dbReference type="Proteomes" id="UP000199529">
    <property type="component" value="Unassembled WGS sequence"/>
</dbReference>
<organism evidence="1 2">
    <name type="scientific">Saccharopolyspora shandongensis</name>
    <dbReference type="NCBI Taxonomy" id="418495"/>
    <lineage>
        <taxon>Bacteria</taxon>
        <taxon>Bacillati</taxon>
        <taxon>Actinomycetota</taxon>
        <taxon>Actinomycetes</taxon>
        <taxon>Pseudonocardiales</taxon>
        <taxon>Pseudonocardiaceae</taxon>
        <taxon>Saccharopolyspora</taxon>
    </lineage>
</organism>
<sequence>MSYEVRAETGLVSAVATRFTEDHPADADKAKLAVARQAGESDLGWAVAAANSMCVYTWEVRLRQLGRDAEAAANGVAAAMGVYVASGRTAADELRRNAQWLEEA</sequence>
<evidence type="ECO:0000313" key="2">
    <source>
        <dbReference type="Proteomes" id="UP000199529"/>
    </source>
</evidence>
<evidence type="ECO:0000313" key="1">
    <source>
        <dbReference type="EMBL" id="SDZ54145.1"/>
    </source>
</evidence>
<dbReference type="RefSeq" id="WP_143061347.1">
    <property type="nucleotide sequence ID" value="NZ_FNOK01000094.1"/>
</dbReference>